<proteinExistence type="predicted"/>
<gene>
    <name evidence="2" type="ORF">EDB92DRAFT_1885444</name>
</gene>
<dbReference type="EMBL" id="JAKELL010000072">
    <property type="protein sequence ID" value="KAH8984726.1"/>
    <property type="molecule type" value="Genomic_DNA"/>
</dbReference>
<comment type="caution">
    <text evidence="2">The sequence shown here is derived from an EMBL/GenBank/DDBJ whole genome shotgun (WGS) entry which is preliminary data.</text>
</comment>
<name>A0AAD4L8S3_9AGAM</name>
<sequence>MAAASTSFLWRDSVSSRNGSRLSEESAQPLLTAFLQRFTQVQVRFFIIVLQQMASADPMTVLLSPAVGGSM</sequence>
<keyword evidence="3" id="KW-1185">Reference proteome</keyword>
<protein>
    <submittedName>
        <fullName evidence="2">Uncharacterized protein</fullName>
    </submittedName>
</protein>
<reference evidence="2" key="1">
    <citation type="submission" date="2022-01" db="EMBL/GenBank/DDBJ databases">
        <title>Comparative genomics reveals a dynamic genome evolution in the ectomycorrhizal milk-cap (Lactarius) mushrooms.</title>
        <authorList>
            <consortium name="DOE Joint Genome Institute"/>
            <person name="Lebreton A."/>
            <person name="Tang N."/>
            <person name="Kuo A."/>
            <person name="LaButti K."/>
            <person name="Drula E."/>
            <person name="Barry K."/>
            <person name="Clum A."/>
            <person name="Lipzen A."/>
            <person name="Mousain D."/>
            <person name="Ng V."/>
            <person name="Wang R."/>
            <person name="Wang X."/>
            <person name="Dai Y."/>
            <person name="Henrissat B."/>
            <person name="Grigoriev I.V."/>
            <person name="Guerin-Laguette A."/>
            <person name="Yu F."/>
            <person name="Martin F.M."/>
        </authorList>
    </citation>
    <scope>NUCLEOTIDE SEQUENCE</scope>
    <source>
        <strain evidence="2">QP</strain>
    </source>
</reference>
<evidence type="ECO:0000313" key="2">
    <source>
        <dbReference type="EMBL" id="KAH8984726.1"/>
    </source>
</evidence>
<feature type="region of interest" description="Disordered" evidence="1">
    <location>
        <begin position="1"/>
        <end position="22"/>
    </location>
</feature>
<evidence type="ECO:0000313" key="3">
    <source>
        <dbReference type="Proteomes" id="UP001201163"/>
    </source>
</evidence>
<evidence type="ECO:0000256" key="1">
    <source>
        <dbReference type="SAM" id="MobiDB-lite"/>
    </source>
</evidence>
<feature type="compositionally biased region" description="Polar residues" evidence="1">
    <location>
        <begin position="1"/>
        <end position="21"/>
    </location>
</feature>
<organism evidence="2 3">
    <name type="scientific">Lactarius akahatsu</name>
    <dbReference type="NCBI Taxonomy" id="416441"/>
    <lineage>
        <taxon>Eukaryota</taxon>
        <taxon>Fungi</taxon>
        <taxon>Dikarya</taxon>
        <taxon>Basidiomycota</taxon>
        <taxon>Agaricomycotina</taxon>
        <taxon>Agaricomycetes</taxon>
        <taxon>Russulales</taxon>
        <taxon>Russulaceae</taxon>
        <taxon>Lactarius</taxon>
    </lineage>
</organism>
<dbReference type="AlphaFoldDB" id="A0AAD4L8S3"/>
<dbReference type="Proteomes" id="UP001201163">
    <property type="component" value="Unassembled WGS sequence"/>
</dbReference>
<accession>A0AAD4L8S3</accession>